<name>A0A9D4ZBS0_ADICA</name>
<feature type="transmembrane region" description="Helical" evidence="8">
    <location>
        <begin position="346"/>
        <end position="366"/>
    </location>
</feature>
<dbReference type="InterPro" id="IPR013057">
    <property type="entry name" value="AA_transpt_TM"/>
</dbReference>
<evidence type="ECO:0000313" key="11">
    <source>
        <dbReference type="Proteomes" id="UP000886520"/>
    </source>
</evidence>
<dbReference type="GO" id="GO:0016020">
    <property type="term" value="C:membrane"/>
    <property type="evidence" value="ECO:0007669"/>
    <property type="project" value="UniProtKB-SubCell"/>
</dbReference>
<accession>A0A9D4ZBS0</accession>
<reference evidence="10" key="1">
    <citation type="submission" date="2021-01" db="EMBL/GenBank/DDBJ databases">
        <title>Adiantum capillus-veneris genome.</title>
        <authorList>
            <person name="Fang Y."/>
            <person name="Liao Q."/>
        </authorList>
    </citation>
    <scope>NUCLEOTIDE SEQUENCE</scope>
    <source>
        <strain evidence="10">H3</strain>
        <tissue evidence="10">Leaf</tissue>
    </source>
</reference>
<dbReference type="PANTHER" id="PTHR48017">
    <property type="entry name" value="OS05G0424000 PROTEIN-RELATED"/>
    <property type="match status" value="1"/>
</dbReference>
<comment type="subcellular location">
    <subcellularLocation>
        <location evidence="1">Membrane</location>
    </subcellularLocation>
</comment>
<sequence>MPRINMPTIPEAEEDLSFRSHRLQAASMAASPAEGELKGFPTNLAAWTGSPEAASRPISISPDSQKLNAGDSASPDRTANPKTEYSSPTFFSHMESPNHLETGYPSSPPAPAIPTSTHILGQRNLHSPDAAHMSRIRNPPESGSRTPHSPPIRSGAKTPQSPFISSGNQTPRITSLMSPHTFSPIGTPVRKAVSNMKSYLEDIGHLTKFNPQDSWLPITESRTGNSLYAAFHNLNAGIGFQGLLLPFAMFYLGWTWGILSLILAYGWQLYTMWILIRLHEAIPGIRQSRYVQLAQAAFGDRLGYWLATPPNLYLTAGTATAIMVVGGGSLKLFFKIICGPNCGASPLTTIEWYLVFAMLSAVLAQLPNLNSIAGVSLVGALTAIIYSTMLWTLSISRERPPGVSYTAEEGKSFVEKVFLTLNALGIVAFAFRGHNLAMEIQATMPSSLKHPAHVPMWRGTKVANAIVGVCYFPIAISGYWAYGSKMLPQGILFSIYAFHQRDISRSIMGLLFLLVVINCLSSFQIYSFTIFDNFEAGYTAKRNGPVSSHVRVMFRVFYVFVNFFIAAAFPWLASLSGLLGGLSSAPVTFAYPCFMWLAIMKPKKFSFSWYLNWTLGVVGMGLAVAFTAGGIWSIVDSGIKLDFFKTS</sequence>
<comment type="caution">
    <text evidence="10">The sequence shown here is derived from an EMBL/GenBank/DDBJ whole genome shotgun (WGS) entry which is preliminary data.</text>
</comment>
<dbReference type="OrthoDB" id="40134at2759"/>
<evidence type="ECO:0000256" key="4">
    <source>
        <dbReference type="ARBA" id="ARBA00022970"/>
    </source>
</evidence>
<evidence type="ECO:0000256" key="2">
    <source>
        <dbReference type="ARBA" id="ARBA00022448"/>
    </source>
</evidence>
<evidence type="ECO:0000256" key="6">
    <source>
        <dbReference type="ARBA" id="ARBA00023136"/>
    </source>
</evidence>
<feature type="compositionally biased region" description="Polar residues" evidence="7">
    <location>
        <begin position="157"/>
        <end position="170"/>
    </location>
</feature>
<feature type="transmembrane region" description="Helical" evidence="8">
    <location>
        <begin position="312"/>
        <end position="334"/>
    </location>
</feature>
<evidence type="ECO:0000256" key="7">
    <source>
        <dbReference type="SAM" id="MobiDB-lite"/>
    </source>
</evidence>
<dbReference type="GO" id="GO:0006865">
    <property type="term" value="P:amino acid transport"/>
    <property type="evidence" value="ECO:0007669"/>
    <property type="project" value="UniProtKB-KW"/>
</dbReference>
<feature type="transmembrane region" description="Helical" evidence="8">
    <location>
        <begin position="462"/>
        <end position="482"/>
    </location>
</feature>
<keyword evidence="5 8" id="KW-1133">Transmembrane helix</keyword>
<protein>
    <recommendedName>
        <fullName evidence="9">Amino acid transporter transmembrane domain-containing protein</fullName>
    </recommendedName>
</protein>
<keyword evidence="4" id="KW-0029">Amino-acid transport</keyword>
<dbReference type="Pfam" id="PF01490">
    <property type="entry name" value="Aa_trans"/>
    <property type="match status" value="1"/>
</dbReference>
<dbReference type="Proteomes" id="UP000886520">
    <property type="component" value="Chromosome 16"/>
</dbReference>
<feature type="transmembrane region" description="Helical" evidence="8">
    <location>
        <begin position="611"/>
        <end position="635"/>
    </location>
</feature>
<feature type="transmembrane region" description="Helical" evidence="8">
    <location>
        <begin position="552"/>
        <end position="572"/>
    </location>
</feature>
<feature type="transmembrane region" description="Helical" evidence="8">
    <location>
        <begin position="507"/>
        <end position="531"/>
    </location>
</feature>
<evidence type="ECO:0000259" key="9">
    <source>
        <dbReference type="Pfam" id="PF01490"/>
    </source>
</evidence>
<dbReference type="EMBL" id="JABFUD020000016">
    <property type="protein sequence ID" value="KAI5068122.1"/>
    <property type="molecule type" value="Genomic_DNA"/>
</dbReference>
<feature type="transmembrane region" description="Helical" evidence="8">
    <location>
        <begin position="243"/>
        <end position="267"/>
    </location>
</feature>
<feature type="transmembrane region" description="Helical" evidence="8">
    <location>
        <begin position="372"/>
        <end position="393"/>
    </location>
</feature>
<dbReference type="AlphaFoldDB" id="A0A9D4ZBS0"/>
<feature type="region of interest" description="Disordered" evidence="7">
    <location>
        <begin position="26"/>
        <end position="116"/>
    </location>
</feature>
<evidence type="ECO:0000256" key="1">
    <source>
        <dbReference type="ARBA" id="ARBA00004370"/>
    </source>
</evidence>
<organism evidence="10 11">
    <name type="scientific">Adiantum capillus-veneris</name>
    <name type="common">Maidenhair fern</name>
    <dbReference type="NCBI Taxonomy" id="13818"/>
    <lineage>
        <taxon>Eukaryota</taxon>
        <taxon>Viridiplantae</taxon>
        <taxon>Streptophyta</taxon>
        <taxon>Embryophyta</taxon>
        <taxon>Tracheophyta</taxon>
        <taxon>Polypodiopsida</taxon>
        <taxon>Polypodiidae</taxon>
        <taxon>Polypodiales</taxon>
        <taxon>Pteridineae</taxon>
        <taxon>Pteridaceae</taxon>
        <taxon>Vittarioideae</taxon>
        <taxon>Adiantum</taxon>
    </lineage>
</organism>
<keyword evidence="3 8" id="KW-0812">Transmembrane</keyword>
<evidence type="ECO:0000256" key="3">
    <source>
        <dbReference type="ARBA" id="ARBA00022692"/>
    </source>
</evidence>
<feature type="domain" description="Amino acid transporter transmembrane" evidence="9">
    <location>
        <begin position="223"/>
        <end position="631"/>
    </location>
</feature>
<feature type="compositionally biased region" description="Polar residues" evidence="7">
    <location>
        <begin position="75"/>
        <end position="90"/>
    </location>
</feature>
<evidence type="ECO:0000256" key="5">
    <source>
        <dbReference type="ARBA" id="ARBA00022989"/>
    </source>
</evidence>
<proteinExistence type="predicted"/>
<evidence type="ECO:0000256" key="8">
    <source>
        <dbReference type="SAM" id="Phobius"/>
    </source>
</evidence>
<evidence type="ECO:0000313" key="10">
    <source>
        <dbReference type="EMBL" id="KAI5068122.1"/>
    </source>
</evidence>
<gene>
    <name evidence="10" type="ORF">GOP47_0016467</name>
</gene>
<keyword evidence="6 8" id="KW-0472">Membrane</keyword>
<feature type="transmembrane region" description="Helical" evidence="8">
    <location>
        <begin position="578"/>
        <end position="599"/>
    </location>
</feature>
<feature type="region of interest" description="Disordered" evidence="7">
    <location>
        <begin position="132"/>
        <end position="170"/>
    </location>
</feature>
<keyword evidence="2" id="KW-0813">Transport</keyword>
<keyword evidence="11" id="KW-1185">Reference proteome</keyword>